<sequence length="546" mass="59311">MTTGTVRTFDAQDRVTEAIAINGTRVLAVGAAADLKARATAATRLIDLPGATVTPGINDAHAHMEREGLKLRRPSLAACRSIADIQTLIRKEAQKTKPGDWIVTMPIGAPPFFFNAVAQLAEGRAPDRFDLDAAAPDHPIYIPGLFGNWGAPPGHSCLNTKALALNGITRASIPSIGGIEIVKDAKGEPTGVIIERNPRPMVEFDLLPAVPRFSAADRRAGIVASMRLYNGVGTTSAYEGHGSAAEIIGLYRDLWERNELTVRMGLVVSPSWTDANEAAIIMRDWLAQARGSGLGDPWFRLSGIHVAYGGDDRMAEIARKDLPNTGWSGFVEQAQGPKDFEELCRLALLYDLRINTIVGDRLDEVVAILERVNALAPLAGKRWVIQHIAKTERTTLARLARLGVLVTTIPVYFLWKGGHWYDAAEGDRIVPMRTMLDLGIDAAAATDNIPYNPGFTLWTMCERERRSDGKVLGAAERLTRREALHALTVSGARLTYDEHHKGPLTPGFLADLAVFATDPLTVEANKLKDLASLLTIVDGCIVFERS</sequence>
<organism evidence="1 2">
    <name type="scientific">Taklimakanibacter albus</name>
    <dbReference type="NCBI Taxonomy" id="2800327"/>
    <lineage>
        <taxon>Bacteria</taxon>
        <taxon>Pseudomonadati</taxon>
        <taxon>Pseudomonadota</taxon>
        <taxon>Alphaproteobacteria</taxon>
        <taxon>Hyphomicrobiales</taxon>
        <taxon>Aestuariivirgaceae</taxon>
        <taxon>Taklimakanibacter</taxon>
    </lineage>
</organism>
<reference evidence="1" key="1">
    <citation type="submission" date="2021-01" db="EMBL/GenBank/DDBJ databases">
        <authorList>
            <person name="Sun Q."/>
        </authorList>
    </citation>
    <scope>NUCLEOTIDE SEQUENCE</scope>
    <source>
        <strain evidence="1">YIM B02566</strain>
    </source>
</reference>
<dbReference type="EMBL" id="JAENHL010000007">
    <property type="protein sequence ID" value="MBK1869093.1"/>
    <property type="molecule type" value="Genomic_DNA"/>
</dbReference>
<accession>A0ACC5R9M0</accession>
<dbReference type="Proteomes" id="UP000616151">
    <property type="component" value="Unassembled WGS sequence"/>
</dbReference>
<evidence type="ECO:0000313" key="1">
    <source>
        <dbReference type="EMBL" id="MBK1869093.1"/>
    </source>
</evidence>
<keyword evidence="2" id="KW-1185">Reference proteome</keyword>
<name>A0ACC5R9M0_9HYPH</name>
<protein>
    <submittedName>
        <fullName evidence="1">Amidohydrolase</fullName>
    </submittedName>
</protein>
<proteinExistence type="predicted"/>
<comment type="caution">
    <text evidence="1">The sequence shown here is derived from an EMBL/GenBank/DDBJ whole genome shotgun (WGS) entry which is preliminary data.</text>
</comment>
<evidence type="ECO:0000313" key="2">
    <source>
        <dbReference type="Proteomes" id="UP000616151"/>
    </source>
</evidence>
<gene>
    <name evidence="1" type="ORF">JHL16_22225</name>
</gene>